<keyword evidence="4" id="KW-1185">Reference proteome</keyword>
<feature type="non-terminal residue" evidence="3">
    <location>
        <position position="1"/>
    </location>
</feature>
<dbReference type="EMBL" id="OC874727">
    <property type="protein sequence ID" value="CAD7637841.1"/>
    <property type="molecule type" value="Genomic_DNA"/>
</dbReference>
<dbReference type="PANTHER" id="PTHR12187">
    <property type="entry name" value="AGAP000124-PA"/>
    <property type="match status" value="1"/>
</dbReference>
<proteinExistence type="predicted"/>
<organism evidence="3">
    <name type="scientific">Medioppia subpectinata</name>
    <dbReference type="NCBI Taxonomy" id="1979941"/>
    <lineage>
        <taxon>Eukaryota</taxon>
        <taxon>Metazoa</taxon>
        <taxon>Ecdysozoa</taxon>
        <taxon>Arthropoda</taxon>
        <taxon>Chelicerata</taxon>
        <taxon>Arachnida</taxon>
        <taxon>Acari</taxon>
        <taxon>Acariformes</taxon>
        <taxon>Sarcoptiformes</taxon>
        <taxon>Oribatida</taxon>
        <taxon>Brachypylina</taxon>
        <taxon>Oppioidea</taxon>
        <taxon>Oppiidae</taxon>
        <taxon>Medioppia</taxon>
    </lineage>
</organism>
<protein>
    <submittedName>
        <fullName evidence="3">Uncharacterized protein</fullName>
    </submittedName>
</protein>
<dbReference type="AlphaFoldDB" id="A0A7R9LA96"/>
<dbReference type="GO" id="GO:0016316">
    <property type="term" value="F:phosphatidylinositol-3,4-bisphosphate 4-phosphatase activity"/>
    <property type="evidence" value="ECO:0007669"/>
    <property type="project" value="InterPro"/>
</dbReference>
<dbReference type="InterPro" id="IPR039034">
    <property type="entry name" value="INPP4"/>
</dbReference>
<evidence type="ECO:0000313" key="4">
    <source>
        <dbReference type="Proteomes" id="UP000759131"/>
    </source>
</evidence>
<keyword evidence="2" id="KW-0443">Lipid metabolism</keyword>
<evidence type="ECO:0000256" key="2">
    <source>
        <dbReference type="ARBA" id="ARBA00023098"/>
    </source>
</evidence>
<sequence length="307" mass="35089">SICYASCALKLDREQIEHFYRLRLRRDAIFTEALTALIIATLSKLDCHSFMQTVTQTQTVLSQHEALLSCHADEMSMLEDMHYAINQLNTCVKFVFQKSSELSFQPKIEGNRVTFYVRDLPTTLNRIETNLLSLLFNIGINEYATLAETLGSVKLQETINKENYLRLEAHVIKYWSNSPIANSQMGSLKSEIWSNRAKNIRVLHLAEEVVQCVDGIRFTSCKSAKDRTSMAVTLEEARLCAQLFDICEVNEMQWFQTVVDTLRSEGTRRENTKKNVGVAKYAFNSLQLMTFPKLLRAPNGTYSSIET</sequence>
<dbReference type="OrthoDB" id="159395at2759"/>
<evidence type="ECO:0000256" key="1">
    <source>
        <dbReference type="ARBA" id="ARBA00022801"/>
    </source>
</evidence>
<reference evidence="3" key="1">
    <citation type="submission" date="2020-11" db="EMBL/GenBank/DDBJ databases">
        <authorList>
            <person name="Tran Van P."/>
        </authorList>
    </citation>
    <scope>NUCLEOTIDE SEQUENCE</scope>
</reference>
<dbReference type="GO" id="GO:0005737">
    <property type="term" value="C:cytoplasm"/>
    <property type="evidence" value="ECO:0007669"/>
    <property type="project" value="TreeGrafter"/>
</dbReference>
<keyword evidence="1" id="KW-0378">Hydrolase</keyword>
<dbReference type="Proteomes" id="UP000759131">
    <property type="component" value="Unassembled WGS sequence"/>
</dbReference>
<gene>
    <name evidence="3" type="ORF">OSB1V03_LOCUS17140</name>
</gene>
<name>A0A7R9LA96_9ACAR</name>
<dbReference type="PANTHER" id="PTHR12187:SF11">
    <property type="entry name" value="PHOSPHATIDYLINOSITOL-3,4-BISPHOSPHATE 4-PHOSPHATASE"/>
    <property type="match status" value="1"/>
</dbReference>
<accession>A0A7R9LA96</accession>
<dbReference type="EMBL" id="CAJPIZ010020152">
    <property type="protein sequence ID" value="CAG2117187.1"/>
    <property type="molecule type" value="Genomic_DNA"/>
</dbReference>
<evidence type="ECO:0000313" key="3">
    <source>
        <dbReference type="EMBL" id="CAD7637841.1"/>
    </source>
</evidence>